<keyword evidence="2" id="KW-1133">Transmembrane helix</keyword>
<proteinExistence type="predicted"/>
<protein>
    <recommendedName>
        <fullName evidence="5">Integral membrane protein</fullName>
    </recommendedName>
</protein>
<evidence type="ECO:0000256" key="1">
    <source>
        <dbReference type="SAM" id="MobiDB-lite"/>
    </source>
</evidence>
<feature type="transmembrane region" description="Helical" evidence="2">
    <location>
        <begin position="53"/>
        <end position="71"/>
    </location>
</feature>
<reference evidence="3" key="1">
    <citation type="submission" date="2021-10" db="EMBL/GenBank/DDBJ databases">
        <title>Streptomyces nigrumlapis sp.nov.,an antimicrobial producing actinobacterium isolated from Black Gobi rocks.</title>
        <authorList>
            <person name="Wen Y."/>
            <person name="Zhang W."/>
            <person name="Liu X.G."/>
        </authorList>
    </citation>
    <scope>NUCLEOTIDE SEQUENCE</scope>
    <source>
        <strain evidence="3">ST13-2-2</strain>
    </source>
</reference>
<name>A0ABY4MCG9_9ACTN</name>
<dbReference type="RefSeq" id="WP_248865866.1">
    <property type="nucleotide sequence ID" value="NZ_CP086322.1"/>
</dbReference>
<gene>
    <name evidence="3" type="ORF">K9S39_26970</name>
</gene>
<evidence type="ECO:0000256" key="2">
    <source>
        <dbReference type="SAM" id="Phobius"/>
    </source>
</evidence>
<feature type="compositionally biased region" description="Low complexity" evidence="1">
    <location>
        <begin position="205"/>
        <end position="215"/>
    </location>
</feature>
<evidence type="ECO:0000313" key="4">
    <source>
        <dbReference type="Proteomes" id="UP000830115"/>
    </source>
</evidence>
<evidence type="ECO:0008006" key="5">
    <source>
        <dbReference type="Google" id="ProtNLM"/>
    </source>
</evidence>
<keyword evidence="2" id="KW-0472">Membrane</keyword>
<feature type="compositionally biased region" description="Pro residues" evidence="1">
    <location>
        <begin position="163"/>
        <end position="186"/>
    </location>
</feature>
<feature type="transmembrane region" description="Helical" evidence="2">
    <location>
        <begin position="83"/>
        <end position="102"/>
    </location>
</feature>
<keyword evidence="4" id="KW-1185">Reference proteome</keyword>
<keyword evidence="2" id="KW-0812">Transmembrane</keyword>
<organism evidence="3 4">
    <name type="scientific">Streptomyces halobius</name>
    <dbReference type="NCBI Taxonomy" id="2879846"/>
    <lineage>
        <taxon>Bacteria</taxon>
        <taxon>Bacillati</taxon>
        <taxon>Actinomycetota</taxon>
        <taxon>Actinomycetes</taxon>
        <taxon>Kitasatosporales</taxon>
        <taxon>Streptomycetaceae</taxon>
        <taxon>Streptomyces</taxon>
    </lineage>
</organism>
<dbReference type="EMBL" id="CP086322">
    <property type="protein sequence ID" value="UQA95012.1"/>
    <property type="molecule type" value="Genomic_DNA"/>
</dbReference>
<feature type="region of interest" description="Disordered" evidence="1">
    <location>
        <begin position="149"/>
        <end position="230"/>
    </location>
</feature>
<dbReference type="Proteomes" id="UP000830115">
    <property type="component" value="Chromosome"/>
</dbReference>
<accession>A0ABY4MCG9</accession>
<evidence type="ECO:0000313" key="3">
    <source>
        <dbReference type="EMBL" id="UQA95012.1"/>
    </source>
</evidence>
<sequence length="249" mass="25963">MHAPAPAHPPYQPPARGTVVTLRVLFVAVTVLSLGFLAWAALLRAALVQRRPLGWWLFGADLALLVLLLLSGTHPVDDWRTNAQVGAILAQMAGAVAYYLVVDLRAARTSGYGPLYGAAPYGEGYGAPYREAAGGGYGCPQAAYSAGPAGYQAGPSRHQAAPPGHPAAPSPSPSPSPYGPSPPGPIPLHAQETHPCTTPTPAPTANPCSAPQAGPGCPPAPPQERPQRIDRVRAELDELSDYLRKEEGR</sequence>
<feature type="transmembrane region" description="Helical" evidence="2">
    <location>
        <begin position="20"/>
        <end position="41"/>
    </location>
</feature>